<dbReference type="Pfam" id="PF16040">
    <property type="entry name" value="APD1-4_N"/>
    <property type="match status" value="1"/>
</dbReference>
<feature type="domain" description="PPIase cyclophilin-type" evidence="11">
    <location>
        <begin position="11"/>
        <end position="166"/>
    </location>
</feature>
<feature type="region of interest" description="Disordered" evidence="10">
    <location>
        <begin position="209"/>
        <end position="318"/>
    </location>
</feature>
<sequence length="1499" mass="170547">MSNIYIQEPPTTGKVIMKTTVGDIDLELWTKEAPKACRNFIQLCMEGYYNDTIFHRIVKGFIVQGGDPTGTGEGGESIYGYPFKDEFHTRLRFCRRGLLAMANAGKDDNGSQFFFTLGATPELQNKHTVFGKVTGETIYNMLKLEDALVDENDRPQYPQKILKTEVLNNPFQDIVPRIVPEKKEDSREKKKNKKTGVKNFKLLSFGEEAEEDEEESSILNKQYSGKGKSAHDCLSDPKLSSQSVIEPTEPPSKKIKGESSSDCVSDDETRSPEELAALKQEKEAMKERIKNKLKDSKKISQSKSKIENDETKDESINENAVEEVEEYYFGKDREEERKKKAEAIRKEIRDLKRSVQNEKKAKEIDQKQQTEKKESKSEIMKEYIETQEKYKKAKEKLPKKGKTREDFTMELFKQFKSKLQNAKEHTNDNMTSSDKKTSKNTEDDDPHDESWLTHALHCEEKAPVLAKDASTKDDDWFEIYDPRNPLNKRRRGEKTHKSKDSKSFSKEDGIRPRDWQPRKSSYKVPFRVMRLCLLGMLLPFAFIVGPLYLRYRVYSEQLYALAISDQRLIDSRVSTVWCQSQVIKVNATFNAYLMSNEPVVEKETMPVSMTRHLVMEDDMKEYWGFYLLHGSSVTVSTCVRWPGASLTIIRGFKNLHECAFIGDDSSEELEELVEIAKEDGLLDVKSTTEGVRLSNVPDKMRRADQNIHFHHEDKTLRLNISNSSKHQSSHELDPETMRNILTQLLAKTDHTKKKQKKNLHHHYEAVFRDIINVDKPVTNETTHPRNLQDQLQKESMNRFDNKKNISENGTKFTPLPSKIPVSFQKEQYNYNKSESEQNSTFSPNLRPNSTIPISKQMESAQEIMKEQEDSKAKLQTNSEEVFQDVLRKINSLGDRGKQILHKLMDTIDMQTGAKGAALKQLVNDTMNDKKLSREAKRRRRRDLVLSSPLYQELTEEDEDGDAAIEEDMLHPDGIAEDRGTVNETTLNDRSNSEFWSSFSSSEERLLECKGLILNLPLTPHRFCTPKHESDHSTASFANTVTYRVPLNGYYFFVFNSENEIQPNYVRVKFDLLKTVYNTSNPVHACKNSTKECSLPFKIFSNERTVLELPLSGNDSQWNEEYIGPMLTYSGCGVGTVETENGSPAGSLLSGEGELAEEAGDSPGTSRDTEEEATLSDEFYSHDTDEEEEQNKRRRDRSSSLDGISSSGSGHLGSPTPRIGNLGVRKLFTNSRERWRQQNVSGAFAELRKLVPTHPPDKKLSKNEILRMAIRYIRLLSDVLEWQKSQDRNGMQHDVRIKCESHLNNQNSTYHLKPNVAFLKQEKLSNENSHVFRVNYAMQRHSSHTCDKNGSNLLMIAPSGLNTTISGGKRCVTPSIVVTQGNSLFHSNSNGNLIRSSSGGRSSSFPKSPQVSSNTNIVPNGSSSSLTGNTPITNGIGSSGSNCAQKRFKIEREEEDQASRDCRIPPPPVHNVPVRKRVKVAFIKDSSSGFRSDLCGTDRK</sequence>
<feature type="compositionally biased region" description="Polar residues" evidence="10">
    <location>
        <begin position="778"/>
        <end position="790"/>
    </location>
</feature>
<feature type="region of interest" description="Disordered" evidence="10">
    <location>
        <begin position="416"/>
        <end position="449"/>
    </location>
</feature>
<dbReference type="STRING" id="456900.A0A151IH65"/>
<feature type="region of interest" description="Disordered" evidence="10">
    <location>
        <begin position="1139"/>
        <end position="1220"/>
    </location>
</feature>
<feature type="compositionally biased region" description="Low complexity" evidence="10">
    <location>
        <begin position="1199"/>
        <end position="1213"/>
    </location>
</feature>
<feature type="domain" description="BHLH" evidence="12">
    <location>
        <begin position="1223"/>
        <end position="1275"/>
    </location>
</feature>
<dbReference type="PRINTS" id="PR00153">
    <property type="entry name" value="CSAPPISMRASE"/>
</dbReference>
<proteinExistence type="inferred from homology"/>
<protein>
    <recommendedName>
        <fullName evidence="7">Spliceosome-associated protein CWC27 homolog</fullName>
    </recommendedName>
    <alternativeName>
        <fullName evidence="8">Probable inactive peptidyl-prolyl cis-trans isomerase CWC27 homolog</fullName>
    </alternativeName>
</protein>
<dbReference type="Pfam" id="PF00010">
    <property type="entry name" value="HLH"/>
    <property type="match status" value="1"/>
</dbReference>
<dbReference type="GO" id="GO:0003677">
    <property type="term" value="F:DNA binding"/>
    <property type="evidence" value="ECO:0007669"/>
    <property type="project" value="UniProtKB-KW"/>
</dbReference>
<dbReference type="Pfam" id="PF16041">
    <property type="entry name" value="APD1-4_M"/>
    <property type="match status" value="1"/>
</dbReference>
<dbReference type="InterPro" id="IPR032010">
    <property type="entry name" value="APD1-4_M"/>
</dbReference>
<name>A0A151IH65_9HYME</name>
<feature type="compositionally biased region" description="Polar residues" evidence="10">
    <location>
        <begin position="1413"/>
        <end position="1443"/>
    </location>
</feature>
<dbReference type="Pfam" id="PF00160">
    <property type="entry name" value="Pro_isomerase"/>
    <property type="match status" value="1"/>
</dbReference>
<dbReference type="GO" id="GO:0005634">
    <property type="term" value="C:nucleus"/>
    <property type="evidence" value="ECO:0007669"/>
    <property type="project" value="UniProtKB-SubCell"/>
</dbReference>
<gene>
    <name evidence="13" type="ORF">ALC62_08067</name>
</gene>
<comment type="similarity">
    <text evidence="2">Belongs to the cyclophilin-type PPIase family.</text>
</comment>
<dbReference type="InterPro" id="IPR029000">
    <property type="entry name" value="Cyclophilin-like_dom_sf"/>
</dbReference>
<dbReference type="PANTHER" id="PTHR39077">
    <property type="entry name" value="DUF4793 DOMAIN-CONTAINING PROTEIN"/>
    <property type="match status" value="1"/>
</dbReference>
<dbReference type="InterPro" id="IPR032008">
    <property type="entry name" value="APD1-4_N"/>
</dbReference>
<dbReference type="SUPFAM" id="SSF47459">
    <property type="entry name" value="HLH, helix-loop-helix DNA-binding domain"/>
    <property type="match status" value="1"/>
</dbReference>
<evidence type="ECO:0000259" key="12">
    <source>
        <dbReference type="PROSITE" id="PS50888"/>
    </source>
</evidence>
<dbReference type="Gene3D" id="4.10.280.10">
    <property type="entry name" value="Helix-loop-helix DNA-binding domain"/>
    <property type="match status" value="1"/>
</dbReference>
<dbReference type="CDD" id="cd01925">
    <property type="entry name" value="cyclophilin_CeCYP16-like"/>
    <property type="match status" value="1"/>
</dbReference>
<dbReference type="GO" id="GO:0006457">
    <property type="term" value="P:protein folding"/>
    <property type="evidence" value="ECO:0007669"/>
    <property type="project" value="InterPro"/>
</dbReference>
<feature type="region of interest" description="Disordered" evidence="10">
    <location>
        <begin position="1381"/>
        <end position="1470"/>
    </location>
</feature>
<dbReference type="CDD" id="cd19708">
    <property type="entry name" value="bHLH_TS_dHLH3B_like"/>
    <property type="match status" value="1"/>
</dbReference>
<dbReference type="PROSITE" id="PS50888">
    <property type="entry name" value="BHLH"/>
    <property type="match status" value="1"/>
</dbReference>
<dbReference type="FunFam" id="4.10.280.10:FF:000015">
    <property type="entry name" value="T-cell acute lymphocytic leukemia 1"/>
    <property type="match status" value="1"/>
</dbReference>
<evidence type="ECO:0000313" key="13">
    <source>
        <dbReference type="EMBL" id="KYN01148.1"/>
    </source>
</evidence>
<reference evidence="13 14" key="1">
    <citation type="submission" date="2016-03" db="EMBL/GenBank/DDBJ databases">
        <title>Cyphomyrmex costatus WGS genome.</title>
        <authorList>
            <person name="Nygaard S."/>
            <person name="Hu H."/>
            <person name="Boomsma J."/>
            <person name="Zhang G."/>
        </authorList>
    </citation>
    <scope>NUCLEOTIDE SEQUENCE [LARGE SCALE GENOMIC DNA]</scope>
    <source>
        <strain evidence="13">MS0001</strain>
        <tissue evidence="13">Whole body</tissue>
    </source>
</reference>
<dbReference type="GO" id="GO:0046983">
    <property type="term" value="F:protein dimerization activity"/>
    <property type="evidence" value="ECO:0007669"/>
    <property type="project" value="InterPro"/>
</dbReference>
<keyword evidence="14" id="KW-1185">Reference proteome</keyword>
<feature type="compositionally biased region" description="Basic and acidic residues" evidence="10">
    <location>
        <begin position="279"/>
        <end position="315"/>
    </location>
</feature>
<evidence type="ECO:0000256" key="8">
    <source>
        <dbReference type="ARBA" id="ARBA00042090"/>
    </source>
</evidence>
<keyword evidence="5" id="KW-0804">Transcription</keyword>
<evidence type="ECO:0000256" key="3">
    <source>
        <dbReference type="ARBA" id="ARBA00023015"/>
    </source>
</evidence>
<dbReference type="Proteomes" id="UP000078542">
    <property type="component" value="Unassembled WGS sequence"/>
</dbReference>
<dbReference type="InterPro" id="IPR020892">
    <property type="entry name" value="Cyclophilin-type_PPIase_CS"/>
</dbReference>
<organism evidence="13 14">
    <name type="scientific">Cyphomyrmex costatus</name>
    <dbReference type="NCBI Taxonomy" id="456900"/>
    <lineage>
        <taxon>Eukaryota</taxon>
        <taxon>Metazoa</taxon>
        <taxon>Ecdysozoa</taxon>
        <taxon>Arthropoda</taxon>
        <taxon>Hexapoda</taxon>
        <taxon>Insecta</taxon>
        <taxon>Pterygota</taxon>
        <taxon>Neoptera</taxon>
        <taxon>Endopterygota</taxon>
        <taxon>Hymenoptera</taxon>
        <taxon>Apocrita</taxon>
        <taxon>Aculeata</taxon>
        <taxon>Formicoidea</taxon>
        <taxon>Formicidae</taxon>
        <taxon>Myrmicinae</taxon>
        <taxon>Cyphomyrmex</taxon>
    </lineage>
</organism>
<feature type="compositionally biased region" description="Basic and acidic residues" evidence="10">
    <location>
        <begin position="498"/>
        <end position="512"/>
    </location>
</feature>
<dbReference type="PROSITE" id="PS00170">
    <property type="entry name" value="CSA_PPIASE_1"/>
    <property type="match status" value="1"/>
</dbReference>
<accession>A0A151IH65</accession>
<evidence type="ECO:0000256" key="9">
    <source>
        <dbReference type="ARBA" id="ARBA00046368"/>
    </source>
</evidence>
<feature type="compositionally biased region" description="Basic and acidic residues" evidence="10">
    <location>
        <begin position="421"/>
        <end position="441"/>
    </location>
</feature>
<dbReference type="InterPro" id="IPR036638">
    <property type="entry name" value="HLH_DNA-bd_sf"/>
</dbReference>
<evidence type="ECO:0000256" key="2">
    <source>
        <dbReference type="ARBA" id="ARBA00007365"/>
    </source>
</evidence>
<keyword evidence="3" id="KW-0805">Transcription regulation</keyword>
<dbReference type="Gene3D" id="2.40.100.10">
    <property type="entry name" value="Cyclophilin-like"/>
    <property type="match status" value="1"/>
</dbReference>
<evidence type="ECO:0000259" key="11">
    <source>
        <dbReference type="PROSITE" id="PS50072"/>
    </source>
</evidence>
<dbReference type="GO" id="GO:0003755">
    <property type="term" value="F:peptidyl-prolyl cis-trans isomerase activity"/>
    <property type="evidence" value="ECO:0007669"/>
    <property type="project" value="InterPro"/>
</dbReference>
<dbReference type="EMBL" id="KQ977636">
    <property type="protein sequence ID" value="KYN01148.1"/>
    <property type="molecule type" value="Genomic_DNA"/>
</dbReference>
<dbReference type="FunFam" id="2.40.100.10:FF:000007">
    <property type="entry name" value="Peptidyl-prolyl cis-trans isomerase CWC27 homolog"/>
    <property type="match status" value="1"/>
</dbReference>
<feature type="compositionally biased region" description="Basic and acidic residues" evidence="10">
    <location>
        <begin position="1447"/>
        <end position="1462"/>
    </location>
</feature>
<dbReference type="PANTHER" id="PTHR39077:SF1">
    <property type="entry name" value="E3 UBIQUITIN-PROTEIN LIGASE APD1-4 MIDDLE DOMAIN-CONTAINING PROTEIN"/>
    <property type="match status" value="1"/>
</dbReference>
<feature type="compositionally biased region" description="Basic residues" evidence="10">
    <location>
        <begin position="487"/>
        <end position="497"/>
    </location>
</feature>
<feature type="region of interest" description="Disordered" evidence="10">
    <location>
        <begin position="777"/>
        <end position="820"/>
    </location>
</feature>
<evidence type="ECO:0000256" key="1">
    <source>
        <dbReference type="ARBA" id="ARBA00004123"/>
    </source>
</evidence>
<feature type="region of interest" description="Disordered" evidence="10">
    <location>
        <begin position="487"/>
        <end position="512"/>
    </location>
</feature>
<dbReference type="SUPFAM" id="SSF50891">
    <property type="entry name" value="Cyclophilin-like"/>
    <property type="match status" value="1"/>
</dbReference>
<evidence type="ECO:0000256" key="5">
    <source>
        <dbReference type="ARBA" id="ARBA00023163"/>
    </source>
</evidence>
<feature type="compositionally biased region" description="Low complexity" evidence="10">
    <location>
        <begin position="1141"/>
        <end position="1152"/>
    </location>
</feature>
<dbReference type="SMART" id="SM00353">
    <property type="entry name" value="HLH"/>
    <property type="match status" value="1"/>
</dbReference>
<evidence type="ECO:0000256" key="10">
    <source>
        <dbReference type="SAM" id="MobiDB-lite"/>
    </source>
</evidence>
<feature type="region of interest" description="Disordered" evidence="10">
    <location>
        <begin position="353"/>
        <end position="379"/>
    </location>
</feature>
<keyword evidence="4" id="KW-0238">DNA-binding</keyword>
<comment type="subcellular location">
    <subcellularLocation>
        <location evidence="1">Nucleus</location>
    </subcellularLocation>
</comment>
<dbReference type="InterPro" id="IPR011598">
    <property type="entry name" value="bHLH_dom"/>
</dbReference>
<evidence type="ECO:0000256" key="6">
    <source>
        <dbReference type="ARBA" id="ARBA00023242"/>
    </source>
</evidence>
<feature type="compositionally biased region" description="Basic and acidic residues" evidence="10">
    <location>
        <begin position="791"/>
        <end position="805"/>
    </location>
</feature>
<comment type="subunit">
    <text evidence="9">Part of the activated spliceosome B/catalytic step 1 spliceosome, one of the forms of the spliceosome which has a well-formed active site but still cannot catalyze the branching reaction and is composed at least of 52 proteins, the U2, U5 and U6 snRNAs and the pre-mRNA. Recruited during early steps of activated spliceosome B maturation, it is probably one of the first proteins released from this complex as he matures to the spliceosome C complex. Component of the minor spliceosome, which splices U12-type introns.</text>
</comment>
<evidence type="ECO:0000313" key="14">
    <source>
        <dbReference type="Proteomes" id="UP000078542"/>
    </source>
</evidence>
<feature type="compositionally biased region" description="Low complexity" evidence="10">
    <location>
        <begin position="1386"/>
        <end position="1412"/>
    </location>
</feature>
<dbReference type="PROSITE" id="PS50072">
    <property type="entry name" value="CSA_PPIASE_2"/>
    <property type="match status" value="1"/>
</dbReference>
<evidence type="ECO:0000256" key="7">
    <source>
        <dbReference type="ARBA" id="ARBA00040027"/>
    </source>
</evidence>
<evidence type="ECO:0000256" key="4">
    <source>
        <dbReference type="ARBA" id="ARBA00023125"/>
    </source>
</evidence>
<keyword evidence="6" id="KW-0539">Nucleus</keyword>
<feature type="region of interest" description="Disordered" evidence="10">
    <location>
        <begin position="831"/>
        <end position="850"/>
    </location>
</feature>
<dbReference type="CDD" id="cd22288">
    <property type="entry name" value="CWC27_CTD"/>
    <property type="match status" value="1"/>
</dbReference>
<dbReference type="InterPro" id="IPR002130">
    <property type="entry name" value="Cyclophilin-type_PPIase_dom"/>
</dbReference>
<keyword evidence="13" id="KW-0413">Isomerase</keyword>